<dbReference type="GO" id="GO:0016887">
    <property type="term" value="F:ATP hydrolysis activity"/>
    <property type="evidence" value="ECO:0007669"/>
    <property type="project" value="InterPro"/>
</dbReference>
<dbReference type="GO" id="GO:0042626">
    <property type="term" value="F:ATPase-coupled transmembrane transporter activity"/>
    <property type="evidence" value="ECO:0007669"/>
    <property type="project" value="TreeGrafter"/>
</dbReference>
<keyword evidence="7" id="KW-1278">Translocase</keyword>
<evidence type="ECO:0000256" key="4">
    <source>
        <dbReference type="ARBA" id="ARBA00022475"/>
    </source>
</evidence>
<protein>
    <submittedName>
        <fullName evidence="10">ATP-binding cassette domain-containing protein</fullName>
    </submittedName>
</protein>
<accession>A0A9E2NW22</accession>
<dbReference type="GO" id="GO:0005524">
    <property type="term" value="F:ATP binding"/>
    <property type="evidence" value="ECO:0007669"/>
    <property type="project" value="UniProtKB-KW"/>
</dbReference>
<gene>
    <name evidence="10" type="ORF">H9897_02585</name>
</gene>
<evidence type="ECO:0000256" key="5">
    <source>
        <dbReference type="ARBA" id="ARBA00022741"/>
    </source>
</evidence>
<keyword evidence="5" id="KW-0547">Nucleotide-binding</keyword>
<evidence type="ECO:0000313" key="10">
    <source>
        <dbReference type="EMBL" id="MBU3831017.1"/>
    </source>
</evidence>
<keyword evidence="8" id="KW-0472">Membrane</keyword>
<comment type="similarity">
    <text evidence="2">Belongs to the ABC transporter superfamily.</text>
</comment>
<dbReference type="PANTHER" id="PTHR43553">
    <property type="entry name" value="HEAVY METAL TRANSPORTER"/>
    <property type="match status" value="1"/>
</dbReference>
<keyword evidence="4" id="KW-1003">Cell membrane</keyword>
<dbReference type="InterPro" id="IPR015856">
    <property type="entry name" value="ABC_transpr_CbiO/EcfA_su"/>
</dbReference>
<dbReference type="InterPro" id="IPR027417">
    <property type="entry name" value="P-loop_NTPase"/>
</dbReference>
<comment type="subcellular location">
    <subcellularLocation>
        <location evidence="1">Cell membrane</location>
        <topology evidence="1">Peripheral membrane protein</topology>
    </subcellularLocation>
</comment>
<dbReference type="SUPFAM" id="SSF52540">
    <property type="entry name" value="P-loop containing nucleoside triphosphate hydrolases"/>
    <property type="match status" value="1"/>
</dbReference>
<sequence length="407" mass="46892">MQHQKDKIAISVKNLYGIYNLNKERQNVSISNVSFDFKSNKIYFLVGNSGSGKSTLVNHFNGLLKSRFGNIVINNQFKIGTDWFIDNYSIGILDKKTIDSKILNKINKSKNSHLFVVNSKYPKFFIKVLFQSLYKATPISVKYIKNEKNNFIYQVIINDKDFDYEINPNLNYKSLQNNVKNKMNYFNFLTWYIFKNKKIKKIKKLRKVVGLVFQFPEYQLFKDTVEKDIMFGPIVLGEKPEIAKQKAKKYLNLLGLGDEYLYHSPFELSGGQKRRVAIAGILAIEPNILVFDEPTAGLDPQGEIEILNIIKKAKNNNQTIIVISHNMDHALEIADEVIVMNDGEIIASGNPFDIFMDKELIEYTKLEKPKIIDFIDLLIEKNDIYNKILTIKPTNIDDLVSAIESCI</sequence>
<dbReference type="Proteomes" id="UP000824247">
    <property type="component" value="Unassembled WGS sequence"/>
</dbReference>
<reference evidence="10" key="1">
    <citation type="journal article" date="2021" name="PeerJ">
        <title>Extensive microbial diversity within the chicken gut microbiome revealed by metagenomics and culture.</title>
        <authorList>
            <person name="Gilroy R."/>
            <person name="Ravi A."/>
            <person name="Getino M."/>
            <person name="Pursley I."/>
            <person name="Horton D.L."/>
            <person name="Alikhan N.F."/>
            <person name="Baker D."/>
            <person name="Gharbi K."/>
            <person name="Hall N."/>
            <person name="Watson M."/>
            <person name="Adriaenssens E.M."/>
            <person name="Foster-Nyarko E."/>
            <person name="Jarju S."/>
            <person name="Secka A."/>
            <person name="Antonio M."/>
            <person name="Oren A."/>
            <person name="Chaudhuri R.R."/>
            <person name="La Ragione R."/>
            <person name="Hildebrand F."/>
            <person name="Pallen M.J."/>
        </authorList>
    </citation>
    <scope>NUCLEOTIDE SEQUENCE</scope>
    <source>
        <strain evidence="10">A5-1222</strain>
    </source>
</reference>
<evidence type="ECO:0000259" key="9">
    <source>
        <dbReference type="PROSITE" id="PS50893"/>
    </source>
</evidence>
<comment type="caution">
    <text evidence="10">The sequence shown here is derived from an EMBL/GenBank/DDBJ whole genome shotgun (WGS) entry which is preliminary data.</text>
</comment>
<dbReference type="InterPro" id="IPR003439">
    <property type="entry name" value="ABC_transporter-like_ATP-bd"/>
</dbReference>
<dbReference type="Pfam" id="PF00005">
    <property type="entry name" value="ABC_tran"/>
    <property type="match status" value="2"/>
</dbReference>
<dbReference type="GO" id="GO:0043190">
    <property type="term" value="C:ATP-binding cassette (ABC) transporter complex"/>
    <property type="evidence" value="ECO:0007669"/>
    <property type="project" value="TreeGrafter"/>
</dbReference>
<evidence type="ECO:0000256" key="6">
    <source>
        <dbReference type="ARBA" id="ARBA00022840"/>
    </source>
</evidence>
<proteinExistence type="inferred from homology"/>
<keyword evidence="3" id="KW-0813">Transport</keyword>
<dbReference type="AlphaFoldDB" id="A0A9E2NW22"/>
<dbReference type="InterPro" id="IPR050095">
    <property type="entry name" value="ECF_ABC_transporter_ATP-bd"/>
</dbReference>
<dbReference type="Gene3D" id="3.40.50.300">
    <property type="entry name" value="P-loop containing nucleotide triphosphate hydrolases"/>
    <property type="match status" value="2"/>
</dbReference>
<dbReference type="CDD" id="cd03225">
    <property type="entry name" value="ABC_cobalt_CbiO_domain1"/>
    <property type="match status" value="1"/>
</dbReference>
<feature type="domain" description="ABC transporter" evidence="9">
    <location>
        <begin position="10"/>
        <end position="367"/>
    </location>
</feature>
<organism evidence="10 11">
    <name type="scientific">Candidatus Ureaplasma intestinipullorum</name>
    <dbReference type="NCBI Taxonomy" id="2838770"/>
    <lineage>
        <taxon>Bacteria</taxon>
        <taxon>Bacillati</taxon>
        <taxon>Mycoplasmatota</taxon>
        <taxon>Mycoplasmoidales</taxon>
        <taxon>Mycoplasmoidaceae</taxon>
        <taxon>Ureaplasma</taxon>
    </lineage>
</organism>
<dbReference type="SMART" id="SM00382">
    <property type="entry name" value="AAA"/>
    <property type="match status" value="1"/>
</dbReference>
<dbReference type="EMBL" id="JAHLFM010000040">
    <property type="protein sequence ID" value="MBU3831017.1"/>
    <property type="molecule type" value="Genomic_DNA"/>
</dbReference>
<name>A0A9E2NW22_9BACT</name>
<evidence type="ECO:0000256" key="8">
    <source>
        <dbReference type="ARBA" id="ARBA00023136"/>
    </source>
</evidence>
<evidence type="ECO:0000256" key="3">
    <source>
        <dbReference type="ARBA" id="ARBA00022448"/>
    </source>
</evidence>
<dbReference type="PROSITE" id="PS50893">
    <property type="entry name" value="ABC_TRANSPORTER_2"/>
    <property type="match status" value="1"/>
</dbReference>
<evidence type="ECO:0000256" key="7">
    <source>
        <dbReference type="ARBA" id="ARBA00022967"/>
    </source>
</evidence>
<dbReference type="PANTHER" id="PTHR43553:SF27">
    <property type="entry name" value="ENERGY-COUPLING FACTOR TRANSPORTER ATP-BINDING PROTEIN ECFA2"/>
    <property type="match status" value="1"/>
</dbReference>
<evidence type="ECO:0000313" key="11">
    <source>
        <dbReference type="Proteomes" id="UP000824247"/>
    </source>
</evidence>
<dbReference type="InterPro" id="IPR017871">
    <property type="entry name" value="ABC_transporter-like_CS"/>
</dbReference>
<reference evidence="10" key="2">
    <citation type="submission" date="2021-04" db="EMBL/GenBank/DDBJ databases">
        <authorList>
            <person name="Gilroy R."/>
        </authorList>
    </citation>
    <scope>NUCLEOTIDE SEQUENCE</scope>
    <source>
        <strain evidence="10">A5-1222</strain>
    </source>
</reference>
<evidence type="ECO:0000256" key="1">
    <source>
        <dbReference type="ARBA" id="ARBA00004202"/>
    </source>
</evidence>
<evidence type="ECO:0000256" key="2">
    <source>
        <dbReference type="ARBA" id="ARBA00005417"/>
    </source>
</evidence>
<keyword evidence="6 10" id="KW-0067">ATP-binding</keyword>
<dbReference type="PROSITE" id="PS00211">
    <property type="entry name" value="ABC_TRANSPORTER_1"/>
    <property type="match status" value="1"/>
</dbReference>
<dbReference type="InterPro" id="IPR003593">
    <property type="entry name" value="AAA+_ATPase"/>
</dbReference>